<name>A0A1G8R8I9_9MICC</name>
<feature type="region of interest" description="Disordered" evidence="1">
    <location>
        <begin position="190"/>
        <end position="225"/>
    </location>
</feature>
<feature type="compositionally biased region" description="Low complexity" evidence="1">
    <location>
        <begin position="104"/>
        <end position="113"/>
    </location>
</feature>
<reference evidence="4" key="1">
    <citation type="submission" date="2016-10" db="EMBL/GenBank/DDBJ databases">
        <authorList>
            <person name="Varghese N."/>
            <person name="Submissions S."/>
        </authorList>
    </citation>
    <scope>NUCLEOTIDE SEQUENCE [LARGE SCALE GENOMIC DNA]</scope>
    <source>
        <strain evidence="4">CGMCC 1.10783</strain>
    </source>
</reference>
<dbReference type="STRING" id="1045773.SAMN05216555_107128"/>
<feature type="compositionally biased region" description="Low complexity" evidence="1">
    <location>
        <begin position="61"/>
        <end position="94"/>
    </location>
</feature>
<feature type="domain" description="GerMN" evidence="2">
    <location>
        <begin position="226"/>
        <end position="315"/>
    </location>
</feature>
<evidence type="ECO:0000256" key="1">
    <source>
        <dbReference type="SAM" id="MobiDB-lite"/>
    </source>
</evidence>
<proteinExistence type="predicted"/>
<protein>
    <recommendedName>
        <fullName evidence="2">GerMN domain-containing protein</fullName>
    </recommendedName>
</protein>
<gene>
    <name evidence="3" type="ORF">SAMN05216555_107128</name>
</gene>
<evidence type="ECO:0000313" key="3">
    <source>
        <dbReference type="EMBL" id="SDJ13287.1"/>
    </source>
</evidence>
<evidence type="ECO:0000259" key="2">
    <source>
        <dbReference type="SMART" id="SM00909"/>
    </source>
</evidence>
<dbReference type="EMBL" id="FNEI01000007">
    <property type="protein sequence ID" value="SDJ13287.1"/>
    <property type="molecule type" value="Genomic_DNA"/>
</dbReference>
<evidence type="ECO:0000313" key="4">
    <source>
        <dbReference type="Proteomes" id="UP000182130"/>
    </source>
</evidence>
<dbReference type="SMART" id="SM00909">
    <property type="entry name" value="Germane"/>
    <property type="match status" value="1"/>
</dbReference>
<sequence>MVGRRGYGRSTSAAPLRALSLRKLSLRRLWLRRLSLCTVALGGAVLCLGSCAYPAGIAPESAPEATAPTAGSAAAYPGRASQLPETVPVPAATPAAPPTPEPAAPGATSPGAVGKAGPDAPIPVAEPGTAPPIAPSRPAEAPVRAPGEDPDAAQDHAALYGPAIYLVAIDDGGSRGARFGCNDSLVAVRSDSQRGTGGDAHGSAAGQGDSGQASAGPAANTPSDPLQAAMSRLLGPDSVPAGSGLYNALAASALTFVSGQLEGTTAVISLSGELRQGGVCDGPRIEAQLTQTAIAATGASRAEIRIGGRPLAELLSLR</sequence>
<dbReference type="AlphaFoldDB" id="A0A1G8R8I9"/>
<dbReference type="InterPro" id="IPR019606">
    <property type="entry name" value="GerMN"/>
</dbReference>
<keyword evidence="4" id="KW-1185">Reference proteome</keyword>
<dbReference type="RefSeq" id="WP_245679832.1">
    <property type="nucleotide sequence ID" value="NZ_FNEI01000007.1"/>
</dbReference>
<feature type="region of interest" description="Disordered" evidence="1">
    <location>
        <begin position="61"/>
        <end position="154"/>
    </location>
</feature>
<accession>A0A1G8R8I9</accession>
<organism evidence="3 4">
    <name type="scientific">Arthrobacter cupressi</name>
    <dbReference type="NCBI Taxonomy" id="1045773"/>
    <lineage>
        <taxon>Bacteria</taxon>
        <taxon>Bacillati</taxon>
        <taxon>Actinomycetota</taxon>
        <taxon>Actinomycetes</taxon>
        <taxon>Micrococcales</taxon>
        <taxon>Micrococcaceae</taxon>
        <taxon>Arthrobacter</taxon>
    </lineage>
</organism>
<dbReference type="Proteomes" id="UP000182130">
    <property type="component" value="Unassembled WGS sequence"/>
</dbReference>
<feature type="compositionally biased region" description="Low complexity" evidence="1">
    <location>
        <begin position="201"/>
        <end position="219"/>
    </location>
</feature>